<dbReference type="Pfam" id="PF00528">
    <property type="entry name" value="BPD_transp_1"/>
    <property type="match status" value="1"/>
</dbReference>
<gene>
    <name evidence="11" type="ORF">F7R25_03765</name>
</gene>
<dbReference type="PANTHER" id="PTHR30614">
    <property type="entry name" value="MEMBRANE COMPONENT OF AMINO ACID ABC TRANSPORTER"/>
    <property type="match status" value="1"/>
</dbReference>
<evidence type="ECO:0000256" key="6">
    <source>
        <dbReference type="ARBA" id="ARBA00022970"/>
    </source>
</evidence>
<dbReference type="NCBIfam" id="TIGR01726">
    <property type="entry name" value="HEQRo_perm_3TM"/>
    <property type="match status" value="1"/>
</dbReference>
<evidence type="ECO:0000313" key="11">
    <source>
        <dbReference type="EMBL" id="KAB0640621.1"/>
    </source>
</evidence>
<evidence type="ECO:0000256" key="3">
    <source>
        <dbReference type="ARBA" id="ARBA00022448"/>
    </source>
</evidence>
<dbReference type="InterPro" id="IPR000515">
    <property type="entry name" value="MetI-like"/>
</dbReference>
<dbReference type="PROSITE" id="PS50928">
    <property type="entry name" value="ABC_TM1"/>
    <property type="match status" value="1"/>
</dbReference>
<dbReference type="SUPFAM" id="SSF161098">
    <property type="entry name" value="MetI-like"/>
    <property type="match status" value="1"/>
</dbReference>
<evidence type="ECO:0000313" key="12">
    <source>
        <dbReference type="Proteomes" id="UP000473470"/>
    </source>
</evidence>
<dbReference type="InterPro" id="IPR010065">
    <property type="entry name" value="AA_ABC_transptr_permease_3TM"/>
</dbReference>
<feature type="domain" description="ABC transmembrane type-1" evidence="10">
    <location>
        <begin position="17"/>
        <end position="209"/>
    </location>
</feature>
<dbReference type="PANTHER" id="PTHR30614:SF0">
    <property type="entry name" value="L-CYSTINE TRANSPORT SYSTEM PERMEASE PROTEIN TCYL"/>
    <property type="match status" value="1"/>
</dbReference>
<dbReference type="GO" id="GO:0006865">
    <property type="term" value="P:amino acid transport"/>
    <property type="evidence" value="ECO:0007669"/>
    <property type="project" value="UniProtKB-KW"/>
</dbReference>
<organism evidence="11 12">
    <name type="scientific">Burkholderia stagnalis</name>
    <dbReference type="NCBI Taxonomy" id="1503054"/>
    <lineage>
        <taxon>Bacteria</taxon>
        <taxon>Pseudomonadati</taxon>
        <taxon>Pseudomonadota</taxon>
        <taxon>Betaproteobacteria</taxon>
        <taxon>Burkholderiales</taxon>
        <taxon>Burkholderiaceae</taxon>
        <taxon>Burkholderia</taxon>
        <taxon>Burkholderia cepacia complex</taxon>
    </lineage>
</organism>
<proteinExistence type="inferred from homology"/>
<feature type="transmembrane region" description="Helical" evidence="9">
    <location>
        <begin position="189"/>
        <end position="206"/>
    </location>
</feature>
<evidence type="ECO:0000256" key="4">
    <source>
        <dbReference type="ARBA" id="ARBA00022475"/>
    </source>
</evidence>
<evidence type="ECO:0000259" key="10">
    <source>
        <dbReference type="PROSITE" id="PS50928"/>
    </source>
</evidence>
<feature type="transmembrane region" description="Helical" evidence="9">
    <location>
        <begin position="53"/>
        <end position="76"/>
    </location>
</feature>
<evidence type="ECO:0000256" key="7">
    <source>
        <dbReference type="ARBA" id="ARBA00022989"/>
    </source>
</evidence>
<protein>
    <submittedName>
        <fullName evidence="11">Amino acid ABC transporter permease</fullName>
    </submittedName>
</protein>
<reference evidence="11 12" key="1">
    <citation type="submission" date="2019-09" db="EMBL/GenBank/DDBJ databases">
        <title>Draft genome sequences of 48 bacterial type strains from the CCUG.</title>
        <authorList>
            <person name="Tunovic T."/>
            <person name="Pineiro-Iglesias B."/>
            <person name="Unosson C."/>
            <person name="Inganas E."/>
            <person name="Ohlen M."/>
            <person name="Cardew S."/>
            <person name="Jensie-Markopoulos S."/>
            <person name="Salva-Serra F."/>
            <person name="Jaen-Luchoro D."/>
            <person name="Karlsson R."/>
            <person name="Svensson-Stadler L."/>
            <person name="Chun J."/>
            <person name="Moore E."/>
        </authorList>
    </citation>
    <scope>NUCLEOTIDE SEQUENCE [LARGE SCALE GENOMIC DNA]</scope>
    <source>
        <strain evidence="11 12">CCUG 65686</strain>
    </source>
</reference>
<feature type="transmembrane region" description="Helical" evidence="9">
    <location>
        <begin position="82"/>
        <end position="100"/>
    </location>
</feature>
<keyword evidence="6" id="KW-0029">Amino-acid transport</keyword>
<name>A0A6L3N5C5_9BURK</name>
<accession>A0A6L3N5C5</accession>
<dbReference type="Gene3D" id="1.10.3720.10">
    <property type="entry name" value="MetI-like"/>
    <property type="match status" value="1"/>
</dbReference>
<dbReference type="Proteomes" id="UP000473470">
    <property type="component" value="Unassembled WGS sequence"/>
</dbReference>
<sequence length="217" mass="23456">MNFSQIFAAYPELIEGIKTTTLIFAIAVAFGIAFGSLLALARNSKNLLIRLPATVYITIFRGIPLIMVLLAFYLAIPTFLKSLGFTNIALPAAIISYCLFESAYFAEIIRAGINAVPTNQPAAAKSLGLSKWQTSSLIVLPQAIKNSRKSIVDQCVSLIQDTPLVFVIGLPDFFTTAVHIGDRIGHIESGVIVATVGFMVICYTILKLNKNNKGETA</sequence>
<evidence type="ECO:0000256" key="8">
    <source>
        <dbReference type="ARBA" id="ARBA00023136"/>
    </source>
</evidence>
<comment type="similarity">
    <text evidence="2">Belongs to the binding-protein-dependent transport system permease family. HisMQ subfamily.</text>
</comment>
<dbReference type="AlphaFoldDB" id="A0A6L3N5C5"/>
<dbReference type="InterPro" id="IPR043429">
    <property type="entry name" value="ArtM/GltK/GlnP/TcyL/YhdX-like"/>
</dbReference>
<evidence type="ECO:0000256" key="9">
    <source>
        <dbReference type="RuleBase" id="RU363032"/>
    </source>
</evidence>
<dbReference type="RefSeq" id="WP_150998273.1">
    <property type="nucleotide sequence ID" value="NZ_CABVPM010000001.1"/>
</dbReference>
<dbReference type="GO" id="GO:0043190">
    <property type="term" value="C:ATP-binding cassette (ABC) transporter complex"/>
    <property type="evidence" value="ECO:0007669"/>
    <property type="project" value="InterPro"/>
</dbReference>
<dbReference type="InterPro" id="IPR035906">
    <property type="entry name" value="MetI-like_sf"/>
</dbReference>
<keyword evidence="8 9" id="KW-0472">Membrane</keyword>
<feature type="transmembrane region" description="Helical" evidence="9">
    <location>
        <begin position="20"/>
        <end position="41"/>
    </location>
</feature>
<comment type="subcellular location">
    <subcellularLocation>
        <location evidence="1">Cell inner membrane</location>
        <topology evidence="1">Multi-pass membrane protein</topology>
    </subcellularLocation>
    <subcellularLocation>
        <location evidence="9">Cell membrane</location>
        <topology evidence="9">Multi-pass membrane protein</topology>
    </subcellularLocation>
</comment>
<keyword evidence="5 9" id="KW-0812">Transmembrane</keyword>
<dbReference type="CDD" id="cd06261">
    <property type="entry name" value="TM_PBP2"/>
    <property type="match status" value="1"/>
</dbReference>
<comment type="caution">
    <text evidence="11">The sequence shown here is derived from an EMBL/GenBank/DDBJ whole genome shotgun (WGS) entry which is preliminary data.</text>
</comment>
<evidence type="ECO:0000256" key="5">
    <source>
        <dbReference type="ARBA" id="ARBA00022692"/>
    </source>
</evidence>
<keyword evidence="4" id="KW-1003">Cell membrane</keyword>
<keyword evidence="3 9" id="KW-0813">Transport</keyword>
<dbReference type="EMBL" id="VZOK01000004">
    <property type="protein sequence ID" value="KAB0640621.1"/>
    <property type="molecule type" value="Genomic_DNA"/>
</dbReference>
<evidence type="ECO:0000256" key="1">
    <source>
        <dbReference type="ARBA" id="ARBA00004429"/>
    </source>
</evidence>
<evidence type="ECO:0000256" key="2">
    <source>
        <dbReference type="ARBA" id="ARBA00010072"/>
    </source>
</evidence>
<dbReference type="GO" id="GO:0022857">
    <property type="term" value="F:transmembrane transporter activity"/>
    <property type="evidence" value="ECO:0007669"/>
    <property type="project" value="InterPro"/>
</dbReference>
<keyword evidence="7 9" id="KW-1133">Transmembrane helix</keyword>